<organism evidence="1 2">
    <name type="scientific">Thermoflexibacter ruber</name>
    <dbReference type="NCBI Taxonomy" id="1003"/>
    <lineage>
        <taxon>Bacteria</taxon>
        <taxon>Pseudomonadati</taxon>
        <taxon>Bacteroidota</taxon>
        <taxon>Cytophagia</taxon>
        <taxon>Cytophagales</taxon>
        <taxon>Thermoflexibacteraceae</taxon>
        <taxon>Thermoflexibacter</taxon>
    </lineage>
</organism>
<dbReference type="AlphaFoldDB" id="A0A1I2DVJ0"/>
<protein>
    <submittedName>
        <fullName evidence="1">Uncharacterized protein</fullName>
    </submittedName>
</protein>
<accession>A0A1I2DVJ0</accession>
<dbReference type="RefSeq" id="WP_091541770.1">
    <property type="nucleotide sequence ID" value="NZ_FONY01000008.1"/>
</dbReference>
<dbReference type="OrthoDB" id="981162at2"/>
<proteinExistence type="predicted"/>
<keyword evidence="2" id="KW-1185">Reference proteome</keyword>
<dbReference type="Proteomes" id="UP000199513">
    <property type="component" value="Unassembled WGS sequence"/>
</dbReference>
<evidence type="ECO:0000313" key="1">
    <source>
        <dbReference type="EMBL" id="SFE84615.1"/>
    </source>
</evidence>
<dbReference type="STRING" id="1003.SAMN04488541_100835"/>
<evidence type="ECO:0000313" key="2">
    <source>
        <dbReference type="Proteomes" id="UP000199513"/>
    </source>
</evidence>
<reference evidence="2" key="1">
    <citation type="submission" date="2016-10" db="EMBL/GenBank/DDBJ databases">
        <authorList>
            <person name="Varghese N."/>
            <person name="Submissions S."/>
        </authorList>
    </citation>
    <scope>NUCLEOTIDE SEQUENCE [LARGE SCALE GENOMIC DNA]</scope>
    <source>
        <strain>GEY</strain>
        <strain evidence="2">DSM 9560</strain>
    </source>
</reference>
<name>A0A1I2DVJ0_9BACT</name>
<gene>
    <name evidence="1" type="ORF">SAMN04488541_100835</name>
</gene>
<dbReference type="EMBL" id="FONY01000008">
    <property type="protein sequence ID" value="SFE84615.1"/>
    <property type="molecule type" value="Genomic_DNA"/>
</dbReference>
<sequence length="144" mass="16786">MIKVFENQYAELYDMSDEIPHVLFGHWRGFWQLSDKDAMEALHFPLNYVKEKNIKIMLTDYKDLEVVPEETNQWLLDYWFPTVVANGLKAEIVLDAGELIGQISVEFMYESVNKETGLITPKVATIEQGKEMAKLLLEEWKNKA</sequence>